<keyword evidence="3" id="KW-1185">Reference proteome</keyword>
<gene>
    <name evidence="2" type="ORF">M422DRAFT_270448</name>
</gene>
<protein>
    <submittedName>
        <fullName evidence="2">Uncharacterized protein</fullName>
    </submittedName>
</protein>
<dbReference type="Proteomes" id="UP000054279">
    <property type="component" value="Unassembled WGS sequence"/>
</dbReference>
<accession>A0A0C9USU6</accession>
<dbReference type="AlphaFoldDB" id="A0A0C9USU6"/>
<evidence type="ECO:0000313" key="2">
    <source>
        <dbReference type="EMBL" id="KIJ28300.1"/>
    </source>
</evidence>
<dbReference type="OrthoDB" id="2355984at2759"/>
<reference evidence="2 3" key="1">
    <citation type="submission" date="2014-06" db="EMBL/GenBank/DDBJ databases">
        <title>Evolutionary Origins and Diversification of the Mycorrhizal Mutualists.</title>
        <authorList>
            <consortium name="DOE Joint Genome Institute"/>
            <consortium name="Mycorrhizal Genomics Consortium"/>
            <person name="Kohler A."/>
            <person name="Kuo A."/>
            <person name="Nagy L.G."/>
            <person name="Floudas D."/>
            <person name="Copeland A."/>
            <person name="Barry K.W."/>
            <person name="Cichocki N."/>
            <person name="Veneault-Fourrey C."/>
            <person name="LaButti K."/>
            <person name="Lindquist E.A."/>
            <person name="Lipzen A."/>
            <person name="Lundell T."/>
            <person name="Morin E."/>
            <person name="Murat C."/>
            <person name="Riley R."/>
            <person name="Ohm R."/>
            <person name="Sun H."/>
            <person name="Tunlid A."/>
            <person name="Henrissat B."/>
            <person name="Grigoriev I.V."/>
            <person name="Hibbett D.S."/>
            <person name="Martin F."/>
        </authorList>
    </citation>
    <scope>NUCLEOTIDE SEQUENCE [LARGE SCALE GENOMIC DNA]</scope>
    <source>
        <strain evidence="2 3">SS14</strain>
    </source>
</reference>
<feature type="region of interest" description="Disordered" evidence="1">
    <location>
        <begin position="100"/>
        <end position="126"/>
    </location>
</feature>
<feature type="compositionally biased region" description="Polar residues" evidence="1">
    <location>
        <begin position="12"/>
        <end position="32"/>
    </location>
</feature>
<evidence type="ECO:0000256" key="1">
    <source>
        <dbReference type="SAM" id="MobiDB-lite"/>
    </source>
</evidence>
<dbReference type="EMBL" id="KN837310">
    <property type="protein sequence ID" value="KIJ28300.1"/>
    <property type="molecule type" value="Genomic_DNA"/>
</dbReference>
<sequence length="539" mass="60320">MTGPNDVVPLTSEGSHSQSTLDSSSVTRPLDDATNNLVQSCLNIIERRRKGEIRTSEATRLLLGVLPSSEDGERALEQYVEMCVEMDRDNTLANDRGKEIADRLGPDARNGGGIDPPSQPREADRPDIHLRLPRQFEDISNDLKTDDAKKSFDRTKLPWYSRPEPALDPIVQETLDKKHFYLANYKEVKRDLLGQADCPAFPDSLWHDVIVGNYIDLDKVYTGRYSLEADTEFTQTVGDIDFRIRGNGSVGKTVKEVRSHSEWTVAFHSAKSAILYLYPNRREELATYENFIIGQFAATKPDEHRRVIALDKAIRKEAARVNNCTLTTVPSFNAFGTQYLNTIGLGASSHSSSTLRTIAQDRVDSAISACSVKAGSKRKTALATSDNIEARWKKPRYTRGFLWSADEEPSTPSAASTIFAAPLPSPPPSELSNQIALETIRKNPHLFKIVTPINVPRFETLLQSHPNRPYVESVCRGLSGDASRFPPGTFLSGTIPRVKHPLEAIPRRIHPQHIRRLLWPESGRFGWRQWSSGGGYMRM</sequence>
<dbReference type="HOGENOM" id="CLU_037782_0_0_1"/>
<organism evidence="2 3">
    <name type="scientific">Sphaerobolus stellatus (strain SS14)</name>
    <dbReference type="NCBI Taxonomy" id="990650"/>
    <lineage>
        <taxon>Eukaryota</taxon>
        <taxon>Fungi</taxon>
        <taxon>Dikarya</taxon>
        <taxon>Basidiomycota</taxon>
        <taxon>Agaricomycotina</taxon>
        <taxon>Agaricomycetes</taxon>
        <taxon>Phallomycetidae</taxon>
        <taxon>Geastrales</taxon>
        <taxon>Sphaerobolaceae</taxon>
        <taxon>Sphaerobolus</taxon>
    </lineage>
</organism>
<proteinExistence type="predicted"/>
<evidence type="ECO:0000313" key="3">
    <source>
        <dbReference type="Proteomes" id="UP000054279"/>
    </source>
</evidence>
<feature type="region of interest" description="Disordered" evidence="1">
    <location>
        <begin position="1"/>
        <end position="32"/>
    </location>
</feature>
<name>A0A0C9USU6_SPHS4</name>